<dbReference type="InParanoid" id="H6QTP4"/>
<evidence type="ECO:0000313" key="3">
    <source>
        <dbReference type="Proteomes" id="UP000008783"/>
    </source>
</evidence>
<dbReference type="KEGG" id="pgr:PGTG_22140"/>
<proteinExistence type="predicted"/>
<dbReference type="EMBL" id="DS178319">
    <property type="protein sequence ID" value="EHS64259.1"/>
    <property type="molecule type" value="Genomic_DNA"/>
</dbReference>
<evidence type="ECO:0000256" key="1">
    <source>
        <dbReference type="SAM" id="MobiDB-lite"/>
    </source>
</evidence>
<dbReference type="AlphaFoldDB" id="H6QTP4"/>
<dbReference type="GeneID" id="13541357"/>
<name>H6QTP4_PUCGT</name>
<feature type="region of interest" description="Disordered" evidence="1">
    <location>
        <begin position="1"/>
        <end position="23"/>
    </location>
</feature>
<dbReference type="HOGENOM" id="CLU_143669_0_0_1"/>
<dbReference type="RefSeq" id="XP_003889113.1">
    <property type="nucleotide sequence ID" value="XM_003889064.1"/>
</dbReference>
<keyword evidence="3" id="KW-1185">Reference proteome</keyword>
<sequence length="111" mass="12728">MRVKVSHPSGLAETHRRRLNGVSTRRRRAQYDEFLMLHPDASVVSENQENLSPPSPSYIGIQFDPSGIHSFLIQHKNLQDLRLITTNKRTNLESFLSSWLCQADCAWTLLP</sequence>
<organism evidence="2 3">
    <name type="scientific">Puccinia graminis f. sp. tritici (strain CRL 75-36-700-3 / race SCCL)</name>
    <name type="common">Black stem rust fungus</name>
    <dbReference type="NCBI Taxonomy" id="418459"/>
    <lineage>
        <taxon>Eukaryota</taxon>
        <taxon>Fungi</taxon>
        <taxon>Dikarya</taxon>
        <taxon>Basidiomycota</taxon>
        <taxon>Pucciniomycotina</taxon>
        <taxon>Pucciniomycetes</taxon>
        <taxon>Pucciniales</taxon>
        <taxon>Pucciniaceae</taxon>
        <taxon>Puccinia</taxon>
    </lineage>
</organism>
<reference evidence="3" key="1">
    <citation type="journal article" date="2011" name="Proc. Natl. Acad. Sci. U.S.A.">
        <title>Obligate biotrophy features unraveled by the genomic analysis of rust fungi.</title>
        <authorList>
            <person name="Duplessis S."/>
            <person name="Cuomo C.A."/>
            <person name="Lin Y.-C."/>
            <person name="Aerts A."/>
            <person name="Tisserant E."/>
            <person name="Veneault-Fourrey C."/>
            <person name="Joly D.L."/>
            <person name="Hacquard S."/>
            <person name="Amselem J."/>
            <person name="Cantarel B.L."/>
            <person name="Chiu R."/>
            <person name="Coutinho P.M."/>
            <person name="Feau N."/>
            <person name="Field M."/>
            <person name="Frey P."/>
            <person name="Gelhaye E."/>
            <person name="Goldberg J."/>
            <person name="Grabherr M.G."/>
            <person name="Kodira C.D."/>
            <person name="Kohler A."/>
            <person name="Kuees U."/>
            <person name="Lindquist E.A."/>
            <person name="Lucas S.M."/>
            <person name="Mago R."/>
            <person name="Mauceli E."/>
            <person name="Morin E."/>
            <person name="Murat C."/>
            <person name="Pangilinan J.L."/>
            <person name="Park R."/>
            <person name="Pearson M."/>
            <person name="Quesneville H."/>
            <person name="Rouhier N."/>
            <person name="Sakthikumar S."/>
            <person name="Salamov A.A."/>
            <person name="Schmutz J."/>
            <person name="Selles B."/>
            <person name="Shapiro H."/>
            <person name="Tanguay P."/>
            <person name="Tuskan G.A."/>
            <person name="Henrissat B."/>
            <person name="Van de Peer Y."/>
            <person name="Rouze P."/>
            <person name="Ellis J.G."/>
            <person name="Dodds P.N."/>
            <person name="Schein J.E."/>
            <person name="Zhong S."/>
            <person name="Hamelin R.C."/>
            <person name="Grigoriev I.V."/>
            <person name="Szabo L.J."/>
            <person name="Martin F."/>
        </authorList>
    </citation>
    <scope>NUCLEOTIDE SEQUENCE [LARGE SCALE GENOMIC DNA]</scope>
    <source>
        <strain evidence="3">CRL 75-36-700-3 / race SCCL</strain>
    </source>
</reference>
<dbReference type="VEuPathDB" id="FungiDB:PGTG_22140"/>
<accession>H6QTP4</accession>
<gene>
    <name evidence="2" type="ORF">PGTG_22140</name>
</gene>
<dbReference type="Proteomes" id="UP000008783">
    <property type="component" value="Unassembled WGS sequence"/>
</dbReference>
<evidence type="ECO:0000313" key="2">
    <source>
        <dbReference type="EMBL" id="EHS64259.1"/>
    </source>
</evidence>
<protein>
    <submittedName>
        <fullName evidence="2">Uncharacterized protein</fullName>
    </submittedName>
</protein>